<evidence type="ECO:0000256" key="2">
    <source>
        <dbReference type="ARBA" id="ARBA00008072"/>
    </source>
</evidence>
<dbReference type="Gene3D" id="3.90.180.10">
    <property type="entry name" value="Medium-chain alcohol dehydrogenases, catalytic domain"/>
    <property type="match status" value="1"/>
</dbReference>
<dbReference type="Pfam" id="PF08240">
    <property type="entry name" value="ADH_N"/>
    <property type="match status" value="1"/>
</dbReference>
<dbReference type="AlphaFoldDB" id="A0A1D2QP64"/>
<evidence type="ECO:0000256" key="4">
    <source>
        <dbReference type="ARBA" id="ARBA00022833"/>
    </source>
</evidence>
<evidence type="ECO:0000313" key="7">
    <source>
        <dbReference type="EMBL" id="ODS23376.1"/>
    </source>
</evidence>
<evidence type="ECO:0000259" key="6">
    <source>
        <dbReference type="SMART" id="SM00829"/>
    </source>
</evidence>
<dbReference type="GO" id="GO:0000166">
    <property type="term" value="F:nucleotide binding"/>
    <property type="evidence" value="ECO:0007669"/>
    <property type="project" value="InterPro"/>
</dbReference>
<dbReference type="EMBL" id="MDLC01000030">
    <property type="protein sequence ID" value="ODS23376.1"/>
    <property type="molecule type" value="Genomic_DNA"/>
</dbReference>
<comment type="cofactor">
    <cofactor evidence="1">
        <name>Zn(2+)</name>
        <dbReference type="ChEBI" id="CHEBI:29105"/>
    </cofactor>
</comment>
<dbReference type="Proteomes" id="UP000242502">
    <property type="component" value="Unassembled WGS sequence"/>
</dbReference>
<dbReference type="GO" id="GO:0016491">
    <property type="term" value="F:oxidoreductase activity"/>
    <property type="evidence" value="ECO:0007669"/>
    <property type="project" value="UniProtKB-KW"/>
</dbReference>
<dbReference type="STRING" id="62101.AB835_09145"/>
<dbReference type="SMART" id="SM00829">
    <property type="entry name" value="PKS_ER"/>
    <property type="match status" value="1"/>
</dbReference>
<dbReference type="Gene3D" id="3.40.50.720">
    <property type="entry name" value="NAD(P)-binding Rossmann-like Domain"/>
    <property type="match status" value="2"/>
</dbReference>
<gene>
    <name evidence="7" type="ORF">AB835_09145</name>
</gene>
<dbReference type="Gene3D" id="3.30.360.10">
    <property type="entry name" value="Dihydrodipicolinate Reductase, domain 2"/>
    <property type="match status" value="1"/>
</dbReference>
<keyword evidence="5" id="KW-0560">Oxidoreductase</keyword>
<evidence type="ECO:0000256" key="3">
    <source>
        <dbReference type="ARBA" id="ARBA00022723"/>
    </source>
</evidence>
<evidence type="ECO:0000256" key="5">
    <source>
        <dbReference type="ARBA" id="ARBA00023002"/>
    </source>
</evidence>
<name>A0A1D2QP64_9GAMM</name>
<dbReference type="PANTHER" id="PTHR43350">
    <property type="entry name" value="NAD-DEPENDENT ALCOHOL DEHYDROGENASE"/>
    <property type="match status" value="1"/>
</dbReference>
<dbReference type="Pfam" id="PF00107">
    <property type="entry name" value="ADH_zinc_N"/>
    <property type="match status" value="1"/>
</dbReference>
<dbReference type="InterPro" id="IPR036291">
    <property type="entry name" value="NAD(P)-bd_dom_sf"/>
</dbReference>
<dbReference type="SUPFAM" id="SSF50129">
    <property type="entry name" value="GroES-like"/>
    <property type="match status" value="1"/>
</dbReference>
<accession>A0A1D2QP64</accession>
<reference evidence="7 8" key="1">
    <citation type="journal article" date="2016" name="Appl. Environ. Microbiol.">
        <title>Lack of Overt Genome Reduction in the Bryostatin-Producing Bryozoan Symbiont "Candidatus Endobugula sertula".</title>
        <authorList>
            <person name="Miller I.J."/>
            <person name="Vanee N."/>
            <person name="Fong S.S."/>
            <person name="Lim-Fong G.E."/>
            <person name="Kwan J.C."/>
        </authorList>
    </citation>
    <scope>NUCLEOTIDE SEQUENCE [LARGE SCALE GENOMIC DNA]</scope>
    <source>
        <strain evidence="7">AB1-4</strain>
    </source>
</reference>
<comment type="similarity">
    <text evidence="2">Belongs to the zinc-containing alcohol dehydrogenase family.</text>
</comment>
<keyword evidence="4" id="KW-0862">Zinc</keyword>
<dbReference type="InterPro" id="IPR000683">
    <property type="entry name" value="Gfo/Idh/MocA-like_OxRdtase_N"/>
</dbReference>
<dbReference type="Pfam" id="PF22725">
    <property type="entry name" value="GFO_IDH_MocA_C3"/>
    <property type="match status" value="1"/>
</dbReference>
<keyword evidence="3" id="KW-0479">Metal-binding</keyword>
<evidence type="ECO:0000313" key="8">
    <source>
        <dbReference type="Proteomes" id="UP000242502"/>
    </source>
</evidence>
<dbReference type="SUPFAM" id="SSF55347">
    <property type="entry name" value="Glyceraldehyde-3-phosphate dehydrogenase-like, C-terminal domain"/>
    <property type="match status" value="1"/>
</dbReference>
<dbReference type="SUPFAM" id="SSF51735">
    <property type="entry name" value="NAD(P)-binding Rossmann-fold domains"/>
    <property type="match status" value="2"/>
</dbReference>
<organism evidence="7 8">
    <name type="scientific">Candidatus Endobugula sertula</name>
    <name type="common">Bugula neritina bacterial symbiont</name>
    <dbReference type="NCBI Taxonomy" id="62101"/>
    <lineage>
        <taxon>Bacteria</taxon>
        <taxon>Pseudomonadati</taxon>
        <taxon>Pseudomonadota</taxon>
        <taxon>Gammaproteobacteria</taxon>
        <taxon>Cellvibrionales</taxon>
        <taxon>Cellvibrionaceae</taxon>
        <taxon>Candidatus Endobugula</taxon>
    </lineage>
</organism>
<sequence>MKQVLQNLKSGETSVVEVPSPQVKSGHLKIKTNVSLISAGTERMLVDFGKANYINKARQQPEKVAHVIRKINTDGLAATVGTVMARLDELQPLGYSNVGVVLEVGNGVTEFKVGDRVVSNGRHAEIVNVPQNLCAKIPDNVSDERAAFTIVSSIGLQGIRLTNPTLGESCVVYGLGLIGLLTAQMLKANGCRALGIDVNTARVQLAKDLGIEAIDLSSGVDPIAAGIAFSGSTGVDAVLITASTKDDSIVHCSAQMCRKRGRIVLVGVTGLKLNRSDFYEKELSFQVSCSYGPGRYDPFYEEKGNDYPLGFVRWTEQRNFKAVLALMESGAINTETMVSAYESIQNAPSAYEQVINGNVITVLLKYPEVVAQDTRTINHSSTTTHIQNANPDEPRVAVIGAGNFTKVRLMPALKEAHVTLDTIVSSQGISSASAVKKFGFMQNSNDTSNVWNNTQINTVFITTRHDSHGNLVKAAIENNKHVFVEKPLTILEDEFKDIQTLVNEKTLSSNNKGTPIIMVGFNRRFAALVQKMKQMVDGRTQPLTAIYTVNAGNIPVDHWTQSMEIGGGRILGEACHFIDLLAFLVGKPITAVTAIPMGSSPGVLVTNDKVSIILEFEDGSHGTIHYFANGSKRFSKERIEIFSDGRIAQIDNFRDLKTYGFNNKATFSLPNPFRLTKGQDKGHTKGFLSFIEAVRSGKPSPIPFNEIVNTTEASFAAVKSASIHQRVVL</sequence>
<dbReference type="InterPro" id="IPR011032">
    <property type="entry name" value="GroES-like_sf"/>
</dbReference>
<dbReference type="InterPro" id="IPR020843">
    <property type="entry name" value="ER"/>
</dbReference>
<dbReference type="GO" id="GO:0046872">
    <property type="term" value="F:metal ion binding"/>
    <property type="evidence" value="ECO:0007669"/>
    <property type="project" value="UniProtKB-KW"/>
</dbReference>
<dbReference type="InterPro" id="IPR013149">
    <property type="entry name" value="ADH-like_C"/>
</dbReference>
<dbReference type="CDD" id="cd08255">
    <property type="entry name" value="2-desacetyl-2-hydroxyethyl_bacteriochlorophyllide_like"/>
    <property type="match status" value="1"/>
</dbReference>
<dbReference type="InterPro" id="IPR013154">
    <property type="entry name" value="ADH-like_N"/>
</dbReference>
<protein>
    <submittedName>
        <fullName evidence="7">Dehydrogenase</fullName>
    </submittedName>
</protein>
<evidence type="ECO:0000256" key="1">
    <source>
        <dbReference type="ARBA" id="ARBA00001947"/>
    </source>
</evidence>
<dbReference type="PANTHER" id="PTHR43350:SF19">
    <property type="entry name" value="D-GULOSIDE 3-DEHYDROGENASE"/>
    <property type="match status" value="1"/>
</dbReference>
<dbReference type="InterPro" id="IPR055170">
    <property type="entry name" value="GFO_IDH_MocA-like_dom"/>
</dbReference>
<dbReference type="Pfam" id="PF01408">
    <property type="entry name" value="GFO_IDH_MocA"/>
    <property type="match status" value="1"/>
</dbReference>
<feature type="domain" description="Enoyl reductase (ER)" evidence="6">
    <location>
        <begin position="59"/>
        <end position="363"/>
    </location>
</feature>
<proteinExistence type="inferred from homology"/>
<comment type="caution">
    <text evidence="7">The sequence shown here is derived from an EMBL/GenBank/DDBJ whole genome shotgun (WGS) entry which is preliminary data.</text>
</comment>